<gene>
    <name evidence="7" type="ORF">AMORRO_LOCUS7342</name>
</gene>
<dbReference type="GO" id="GO:0016020">
    <property type="term" value="C:membrane"/>
    <property type="evidence" value="ECO:0007669"/>
    <property type="project" value="UniProtKB-SubCell"/>
</dbReference>
<evidence type="ECO:0000256" key="1">
    <source>
        <dbReference type="ARBA" id="ARBA00004141"/>
    </source>
</evidence>
<feature type="transmembrane region" description="Helical" evidence="6">
    <location>
        <begin position="111"/>
        <end position="132"/>
    </location>
</feature>
<dbReference type="Pfam" id="PF05653">
    <property type="entry name" value="Mg_trans_NIPA"/>
    <property type="match status" value="2"/>
</dbReference>
<keyword evidence="3 6" id="KW-1133">Transmembrane helix</keyword>
<dbReference type="SUPFAM" id="SSF103481">
    <property type="entry name" value="Multidrug resistance efflux transporter EmrE"/>
    <property type="match status" value="1"/>
</dbReference>
<dbReference type="PANTHER" id="PTHR12570">
    <property type="match status" value="1"/>
</dbReference>
<dbReference type="EMBL" id="CAJVPV010005444">
    <property type="protein sequence ID" value="CAG8590908.1"/>
    <property type="molecule type" value="Genomic_DNA"/>
</dbReference>
<evidence type="ECO:0000256" key="4">
    <source>
        <dbReference type="ARBA" id="ARBA00023136"/>
    </source>
</evidence>
<feature type="transmembrane region" description="Helical" evidence="6">
    <location>
        <begin position="55"/>
        <end position="76"/>
    </location>
</feature>
<feature type="transmembrane region" description="Helical" evidence="6">
    <location>
        <begin position="12"/>
        <end position="34"/>
    </location>
</feature>
<proteinExistence type="predicted"/>
<organism evidence="7 8">
    <name type="scientific">Acaulospora morrowiae</name>
    <dbReference type="NCBI Taxonomy" id="94023"/>
    <lineage>
        <taxon>Eukaryota</taxon>
        <taxon>Fungi</taxon>
        <taxon>Fungi incertae sedis</taxon>
        <taxon>Mucoromycota</taxon>
        <taxon>Glomeromycotina</taxon>
        <taxon>Glomeromycetes</taxon>
        <taxon>Diversisporales</taxon>
        <taxon>Acaulosporaceae</taxon>
        <taxon>Acaulospora</taxon>
    </lineage>
</organism>
<accession>A0A9N9C7I1</accession>
<dbReference type="Proteomes" id="UP000789342">
    <property type="component" value="Unassembled WGS sequence"/>
</dbReference>
<name>A0A9N9C7I1_9GLOM</name>
<comment type="caution">
    <text evidence="7">The sequence shown here is derived from an EMBL/GenBank/DDBJ whole genome shotgun (WGS) entry which is preliminary data.</text>
</comment>
<feature type="transmembrane region" description="Helical" evidence="6">
    <location>
        <begin position="242"/>
        <end position="260"/>
    </location>
</feature>
<comment type="subcellular location">
    <subcellularLocation>
        <location evidence="1">Membrane</location>
        <topology evidence="1">Multi-pass membrane protein</topology>
    </subcellularLocation>
</comment>
<feature type="compositionally biased region" description="Basic and acidic residues" evidence="5">
    <location>
        <begin position="340"/>
        <end position="354"/>
    </location>
</feature>
<evidence type="ECO:0000256" key="3">
    <source>
        <dbReference type="ARBA" id="ARBA00022989"/>
    </source>
</evidence>
<keyword evidence="2 6" id="KW-0812">Transmembrane</keyword>
<sequence length="445" mass="49214">MTTSNPSIWEILLGFLVAVGASIMDALGLNLLQLDHVKNAAKPPEKQLNEFRRPLWYLGLFLYIFSQTAGGTIALNFLKAQWVAPIGSVSLIFNFIFARVFVGTQITKKDIIGTIVIIVSVIWVVVFGGLNSNQDEDFDLERLKELMLRPVSVVYFSIFDLLTFTLFGITTYSLWVLNDEGRKKKNAYFSGIETSRLQKYVGVSMASVGGLLASQTLLLAKSGVKLISISISEHESQFTDKISWFIVVALIITAVLQIYCLNTGLKLSDSVLVVPIFYGFYTALGLVNTIIYLDELNSYPYWALILVSFGISTLVYGVLLLSEAKEEVEGEGEAGDDENFPSKDDEKSDWKSTSDKTSSSTDGKADKLSTGVKELCERVKSWFTVDSIKSSTIGRAFGKGFTKLSELRSGSHVRDNDKVDIQMEDVEGEKPSSQGTNVIEVHEKS</sequence>
<evidence type="ECO:0000256" key="2">
    <source>
        <dbReference type="ARBA" id="ARBA00022692"/>
    </source>
</evidence>
<evidence type="ECO:0000313" key="8">
    <source>
        <dbReference type="Proteomes" id="UP000789342"/>
    </source>
</evidence>
<feature type="transmembrane region" description="Helical" evidence="6">
    <location>
        <begin position="152"/>
        <end position="177"/>
    </location>
</feature>
<feature type="region of interest" description="Disordered" evidence="5">
    <location>
        <begin position="426"/>
        <end position="445"/>
    </location>
</feature>
<keyword evidence="8" id="KW-1185">Reference proteome</keyword>
<evidence type="ECO:0000313" key="7">
    <source>
        <dbReference type="EMBL" id="CAG8590908.1"/>
    </source>
</evidence>
<protein>
    <submittedName>
        <fullName evidence="7">1486_t:CDS:1</fullName>
    </submittedName>
</protein>
<evidence type="ECO:0000256" key="5">
    <source>
        <dbReference type="SAM" id="MobiDB-lite"/>
    </source>
</evidence>
<dbReference type="OrthoDB" id="165382at2759"/>
<evidence type="ECO:0000256" key="6">
    <source>
        <dbReference type="SAM" id="Phobius"/>
    </source>
</evidence>
<feature type="transmembrane region" description="Helical" evidence="6">
    <location>
        <begin position="272"/>
        <end position="293"/>
    </location>
</feature>
<dbReference type="InterPro" id="IPR008521">
    <property type="entry name" value="Mg_trans_NIPA"/>
</dbReference>
<dbReference type="AlphaFoldDB" id="A0A9N9C7I1"/>
<dbReference type="PANTHER" id="PTHR12570:SF82">
    <property type="entry name" value="NIPA-LIKE PROTEIN 3"/>
    <property type="match status" value="1"/>
</dbReference>
<feature type="transmembrane region" description="Helical" evidence="6">
    <location>
        <begin position="197"/>
        <end position="220"/>
    </location>
</feature>
<feature type="compositionally biased region" description="Acidic residues" evidence="5">
    <location>
        <begin position="329"/>
        <end position="339"/>
    </location>
</feature>
<keyword evidence="4 6" id="KW-0472">Membrane</keyword>
<feature type="transmembrane region" description="Helical" evidence="6">
    <location>
        <begin position="299"/>
        <end position="321"/>
    </location>
</feature>
<dbReference type="InterPro" id="IPR037185">
    <property type="entry name" value="EmrE-like"/>
</dbReference>
<dbReference type="GO" id="GO:0015095">
    <property type="term" value="F:magnesium ion transmembrane transporter activity"/>
    <property type="evidence" value="ECO:0007669"/>
    <property type="project" value="InterPro"/>
</dbReference>
<feature type="region of interest" description="Disordered" evidence="5">
    <location>
        <begin position="329"/>
        <end position="366"/>
    </location>
</feature>
<reference evidence="7" key="1">
    <citation type="submission" date="2021-06" db="EMBL/GenBank/DDBJ databases">
        <authorList>
            <person name="Kallberg Y."/>
            <person name="Tangrot J."/>
            <person name="Rosling A."/>
        </authorList>
    </citation>
    <scope>NUCLEOTIDE SEQUENCE</scope>
    <source>
        <strain evidence="7">CL551</strain>
    </source>
</reference>
<feature type="transmembrane region" description="Helical" evidence="6">
    <location>
        <begin position="82"/>
        <end position="102"/>
    </location>
</feature>